<feature type="chain" id="PRO_5023124432" description="Cytochrome P450" evidence="10">
    <location>
        <begin position="22"/>
        <end position="509"/>
    </location>
</feature>
<dbReference type="PANTHER" id="PTHR47955">
    <property type="entry name" value="CYTOCHROME P450 FAMILY 71 PROTEIN"/>
    <property type="match status" value="1"/>
</dbReference>
<comment type="cofactor">
    <cofactor evidence="1 8">
        <name>heme</name>
        <dbReference type="ChEBI" id="CHEBI:30413"/>
    </cofactor>
</comment>
<evidence type="ECO:0000256" key="3">
    <source>
        <dbReference type="ARBA" id="ARBA00022617"/>
    </source>
</evidence>
<dbReference type="InterPro" id="IPR001128">
    <property type="entry name" value="Cyt_P450"/>
</dbReference>
<organism evidence="11 12">
    <name type="scientific">Acer yangbiense</name>
    <dbReference type="NCBI Taxonomy" id="1000413"/>
    <lineage>
        <taxon>Eukaryota</taxon>
        <taxon>Viridiplantae</taxon>
        <taxon>Streptophyta</taxon>
        <taxon>Embryophyta</taxon>
        <taxon>Tracheophyta</taxon>
        <taxon>Spermatophyta</taxon>
        <taxon>Magnoliopsida</taxon>
        <taxon>eudicotyledons</taxon>
        <taxon>Gunneridae</taxon>
        <taxon>Pentapetalae</taxon>
        <taxon>rosids</taxon>
        <taxon>malvids</taxon>
        <taxon>Sapindales</taxon>
        <taxon>Sapindaceae</taxon>
        <taxon>Hippocastanoideae</taxon>
        <taxon>Acereae</taxon>
        <taxon>Acer</taxon>
    </lineage>
</organism>
<reference evidence="12" key="1">
    <citation type="journal article" date="2019" name="Gigascience">
        <title>De novo genome assembly of the endangered Acer yangbiense, a plant species with extremely small populations endemic to Yunnan Province, China.</title>
        <authorList>
            <person name="Yang J."/>
            <person name="Wariss H.M."/>
            <person name="Tao L."/>
            <person name="Zhang R."/>
            <person name="Yun Q."/>
            <person name="Hollingsworth P."/>
            <person name="Dao Z."/>
            <person name="Luo G."/>
            <person name="Guo H."/>
            <person name="Ma Y."/>
            <person name="Sun W."/>
        </authorList>
    </citation>
    <scope>NUCLEOTIDE SEQUENCE [LARGE SCALE GENOMIC DNA]</scope>
    <source>
        <strain evidence="12">cv. Malutang</strain>
    </source>
</reference>
<dbReference type="GO" id="GO:0005506">
    <property type="term" value="F:iron ion binding"/>
    <property type="evidence" value="ECO:0007669"/>
    <property type="project" value="InterPro"/>
</dbReference>
<keyword evidence="5 9" id="KW-0560">Oxidoreductase</keyword>
<keyword evidence="4 8" id="KW-0479">Metal-binding</keyword>
<name>A0A5C7HGX8_9ROSI</name>
<evidence type="ECO:0000256" key="7">
    <source>
        <dbReference type="ARBA" id="ARBA00023033"/>
    </source>
</evidence>
<proteinExistence type="inferred from homology"/>
<sequence>MAFYNLPMWLLLLLIPLLLLLKKIIKFKGQNLPPSPPQLPIIGNLHQLGALPHQSFTKFSKKYGPVMLFKVGRIPFVIINSAEAAREVLKVHDIDSCSRAQLTGTRKLSYNFLDIAFAPYGDYWKQMRKICVLELFSLKRAQSFRFIREEEVGSLINSISQSALSSSASTPVNLSEKIYALTGSIVFRMAFGQIFRGSGLDNHKFEKLIRATESSIGGFTTEECIPYVGWIVDRLNGYHAKLEKTFHDLDNFFEKAIEDHRKPERAIDQDQEDIIDVMLKLEKDQTQSGEAQINKDNIKAVLMNIFLGGVDTSSITVIWAMSELARNPRLMKKAQDEVRNCIGKKGRVTEDDLDLDQLPYLKMIIKETLRLHPPAPLLVARETISHFKVDGYDINPKTLIQVNVWAIGREPKYWKNAEEFYPERFTDNSIDYKGQNFEFLPFGSGRRVCPGIYLGTRTSELALANLLYCFNWKLPDGMKEEDINMEEGAGVRLNLSKKTALNLVPLNYL</sequence>
<evidence type="ECO:0000313" key="11">
    <source>
        <dbReference type="EMBL" id="TXG56184.1"/>
    </source>
</evidence>
<dbReference type="PRINTS" id="PR00385">
    <property type="entry name" value="P450"/>
</dbReference>
<dbReference type="InterPro" id="IPR017972">
    <property type="entry name" value="Cyt_P450_CS"/>
</dbReference>
<accession>A0A5C7HGX8</accession>
<keyword evidence="6 8" id="KW-0408">Iron</keyword>
<dbReference type="EMBL" id="VAHF01000008">
    <property type="protein sequence ID" value="TXG56184.1"/>
    <property type="molecule type" value="Genomic_DNA"/>
</dbReference>
<dbReference type="InterPro" id="IPR036396">
    <property type="entry name" value="Cyt_P450_sf"/>
</dbReference>
<evidence type="ECO:0008006" key="13">
    <source>
        <dbReference type="Google" id="ProtNLM"/>
    </source>
</evidence>
<dbReference type="PANTHER" id="PTHR47955:SF19">
    <property type="entry name" value="CYTOCHROME P450 71A9-LIKE ISOFORM X1"/>
    <property type="match status" value="1"/>
</dbReference>
<dbReference type="PROSITE" id="PS00086">
    <property type="entry name" value="CYTOCHROME_P450"/>
    <property type="match status" value="1"/>
</dbReference>
<feature type="signal peptide" evidence="10">
    <location>
        <begin position="1"/>
        <end position="21"/>
    </location>
</feature>
<gene>
    <name evidence="11" type="ORF">EZV62_017497</name>
</gene>
<feature type="binding site" description="axial binding residue" evidence="8">
    <location>
        <position position="449"/>
    </location>
    <ligand>
        <name>heme</name>
        <dbReference type="ChEBI" id="CHEBI:30413"/>
    </ligand>
    <ligandPart>
        <name>Fe</name>
        <dbReference type="ChEBI" id="CHEBI:18248"/>
    </ligandPart>
</feature>
<dbReference type="AlphaFoldDB" id="A0A5C7HGX8"/>
<evidence type="ECO:0000313" key="12">
    <source>
        <dbReference type="Proteomes" id="UP000323000"/>
    </source>
</evidence>
<evidence type="ECO:0000256" key="1">
    <source>
        <dbReference type="ARBA" id="ARBA00001971"/>
    </source>
</evidence>
<evidence type="ECO:0000256" key="5">
    <source>
        <dbReference type="ARBA" id="ARBA00023002"/>
    </source>
</evidence>
<dbReference type="PRINTS" id="PR00463">
    <property type="entry name" value="EP450I"/>
</dbReference>
<evidence type="ECO:0000256" key="10">
    <source>
        <dbReference type="SAM" id="SignalP"/>
    </source>
</evidence>
<dbReference type="InterPro" id="IPR002401">
    <property type="entry name" value="Cyt_P450_E_grp-I"/>
</dbReference>
<evidence type="ECO:0000256" key="6">
    <source>
        <dbReference type="ARBA" id="ARBA00023004"/>
    </source>
</evidence>
<dbReference type="GO" id="GO:0004497">
    <property type="term" value="F:monooxygenase activity"/>
    <property type="evidence" value="ECO:0007669"/>
    <property type="project" value="UniProtKB-KW"/>
</dbReference>
<keyword evidence="12" id="KW-1185">Reference proteome</keyword>
<dbReference type="GO" id="GO:0020037">
    <property type="term" value="F:heme binding"/>
    <property type="evidence" value="ECO:0007669"/>
    <property type="project" value="InterPro"/>
</dbReference>
<dbReference type="OrthoDB" id="2789670at2759"/>
<dbReference type="Gene3D" id="1.10.630.10">
    <property type="entry name" value="Cytochrome P450"/>
    <property type="match status" value="1"/>
</dbReference>
<evidence type="ECO:0000256" key="8">
    <source>
        <dbReference type="PIRSR" id="PIRSR602401-1"/>
    </source>
</evidence>
<dbReference type="FunFam" id="1.10.630.10:FF:000011">
    <property type="entry name" value="Cytochrome P450 83B1"/>
    <property type="match status" value="1"/>
</dbReference>
<comment type="caution">
    <text evidence="11">The sequence shown here is derived from an EMBL/GenBank/DDBJ whole genome shotgun (WGS) entry which is preliminary data.</text>
</comment>
<keyword evidence="7 9" id="KW-0503">Monooxygenase</keyword>
<comment type="similarity">
    <text evidence="2 9">Belongs to the cytochrome P450 family.</text>
</comment>
<dbReference type="Proteomes" id="UP000323000">
    <property type="component" value="Chromosome 8"/>
</dbReference>
<evidence type="ECO:0000256" key="9">
    <source>
        <dbReference type="RuleBase" id="RU000461"/>
    </source>
</evidence>
<dbReference type="GO" id="GO:0016705">
    <property type="term" value="F:oxidoreductase activity, acting on paired donors, with incorporation or reduction of molecular oxygen"/>
    <property type="evidence" value="ECO:0007669"/>
    <property type="project" value="InterPro"/>
</dbReference>
<dbReference type="SUPFAM" id="SSF48264">
    <property type="entry name" value="Cytochrome P450"/>
    <property type="match status" value="1"/>
</dbReference>
<protein>
    <recommendedName>
        <fullName evidence="13">Cytochrome P450</fullName>
    </recommendedName>
</protein>
<evidence type="ECO:0000256" key="2">
    <source>
        <dbReference type="ARBA" id="ARBA00010617"/>
    </source>
</evidence>
<evidence type="ECO:0000256" key="4">
    <source>
        <dbReference type="ARBA" id="ARBA00022723"/>
    </source>
</evidence>
<keyword evidence="10" id="KW-0732">Signal</keyword>
<keyword evidence="3 8" id="KW-0349">Heme</keyword>
<dbReference type="Pfam" id="PF00067">
    <property type="entry name" value="p450"/>
    <property type="match status" value="1"/>
</dbReference>
<dbReference type="CDD" id="cd11072">
    <property type="entry name" value="CYP71-like"/>
    <property type="match status" value="1"/>
</dbReference>